<feature type="domain" description="Peptidase M16 N-terminal" evidence="2">
    <location>
        <begin position="509"/>
        <end position="631"/>
    </location>
</feature>
<feature type="chain" id="PRO_5015312584" evidence="1">
    <location>
        <begin position="33"/>
        <end position="933"/>
    </location>
</feature>
<protein>
    <submittedName>
        <fullName evidence="4">Peptidase M16</fullName>
    </submittedName>
</protein>
<feature type="domain" description="Peptidase M16 C-terminal" evidence="3">
    <location>
        <begin position="663"/>
        <end position="831"/>
    </location>
</feature>
<evidence type="ECO:0000256" key="1">
    <source>
        <dbReference type="SAM" id="SignalP"/>
    </source>
</evidence>
<dbReference type="Pfam" id="PF05193">
    <property type="entry name" value="Peptidase_M16_C"/>
    <property type="match status" value="2"/>
</dbReference>
<dbReference type="Gene3D" id="3.30.830.10">
    <property type="entry name" value="Metalloenzyme, LuxS/M16 peptidase-like"/>
    <property type="match status" value="4"/>
</dbReference>
<reference evidence="4 5" key="1">
    <citation type="submission" date="2018-03" db="EMBL/GenBank/DDBJ databases">
        <title>Massilia armeniaca sp. nov., isolated from desert soil.</title>
        <authorList>
            <person name="Huang H."/>
            <person name="Ren M."/>
        </authorList>
    </citation>
    <scope>NUCLEOTIDE SEQUENCE [LARGE SCALE GENOMIC DNA]</scope>
    <source>
        <strain evidence="4 5">ZMN-3</strain>
    </source>
</reference>
<organism evidence="4 5">
    <name type="scientific">Pseudoduganella armeniaca</name>
    <dbReference type="NCBI Taxonomy" id="2072590"/>
    <lineage>
        <taxon>Bacteria</taxon>
        <taxon>Pseudomonadati</taxon>
        <taxon>Pseudomonadota</taxon>
        <taxon>Betaproteobacteria</taxon>
        <taxon>Burkholderiales</taxon>
        <taxon>Oxalobacteraceae</taxon>
        <taxon>Telluria group</taxon>
        <taxon>Pseudoduganella</taxon>
    </lineage>
</organism>
<evidence type="ECO:0000259" key="2">
    <source>
        <dbReference type="Pfam" id="PF00675"/>
    </source>
</evidence>
<evidence type="ECO:0000259" key="3">
    <source>
        <dbReference type="Pfam" id="PF05193"/>
    </source>
</evidence>
<dbReference type="KEGG" id="masz:C9I28_26680"/>
<dbReference type="InterPro" id="IPR050361">
    <property type="entry name" value="MPP/UQCRC_Complex"/>
</dbReference>
<dbReference type="OrthoDB" id="9811314at2"/>
<dbReference type="InterPro" id="IPR011765">
    <property type="entry name" value="Pept_M16_N"/>
</dbReference>
<evidence type="ECO:0000313" key="5">
    <source>
        <dbReference type="Proteomes" id="UP000240505"/>
    </source>
</evidence>
<dbReference type="AlphaFoldDB" id="A0A2R4CGN9"/>
<proteinExistence type="predicted"/>
<evidence type="ECO:0000313" key="4">
    <source>
        <dbReference type="EMBL" id="AVR98819.1"/>
    </source>
</evidence>
<dbReference type="PANTHER" id="PTHR11851:SF224">
    <property type="entry name" value="PROCESSING PROTEASE"/>
    <property type="match status" value="1"/>
</dbReference>
<dbReference type="Pfam" id="PF00675">
    <property type="entry name" value="Peptidase_M16"/>
    <property type="match status" value="2"/>
</dbReference>
<gene>
    <name evidence="4" type="ORF">C9I28_26680</name>
</gene>
<dbReference type="EMBL" id="CP028324">
    <property type="protein sequence ID" value="AVR98819.1"/>
    <property type="molecule type" value="Genomic_DNA"/>
</dbReference>
<accession>A0A2R4CGN9</accession>
<feature type="domain" description="Peptidase M16 C-terminal" evidence="3">
    <location>
        <begin position="224"/>
        <end position="398"/>
    </location>
</feature>
<sequence length="933" mass="102028">MTDCYFPGDLMQRPLALLLALGLGATVPFTNAAPPKAPAVSKPAAGFDRKAYSIPHQKFVLQNGLTLIVHEDHSVPLVGVNIWYHVGSRNEKRGKTGFAHLFEHFFFNGSENYPHGFREAMDDLGANNRNGTTNTDRTNFFEDVPTSALERTLYLEADRMGFLGNYISKEMLERERGVVQNEKRQGENQPYGRVHLEKSAKMYPYSHPYSWPVIGSMDDLNAASLDDIREWYRTYYGPNNAVISLAGDITPEQALALVKKYFEPIPPGPPLPRMASWIPQLERNLRDEMEDQVPQVRIYRSYHLPGWRDADMTRLGLLSDVLANSKSARLNRRLIDDKRLATAVAAGVDASELSSTFDIVVTVRPGVDPAEAEREIDTVLNELLDQGPTAAEVARVRTMTLANFARGIERLGGFGGRSDVLAESMTYGGKPDAYLDQLDIVAAAKPAELKAAGTKWLRAHHYTMTVKPFAKLAAASSTLDRKVLPALGDAPDVKFPAMQHATLANGLKVILLERHGAPIVNVALAVDAGAAADTPAQAGLASLTLELLDKGTSKRDAYQMSDALETQGARLVTGTSSDLSLVKLQATSANLAPSLALLAEAALHPAFPQDQFALYQQRRLAQIAQEKAQPNALAQRVLPGLLYGPANGYGRPSSGHEDAVRQLTRADLVKWHGDWFKPGSSTVIVTGDTTMDKVKPMLEAAFGNWQAGRAPAKATAAAAPAPRKIYLLDKPDAPQSTIVAAHLALPQGQPEDLAMEPVMQNFGGMATSRLNRNLRLDKHWSYGTNGRLTNVRGQRSFVVLAPVQTDKTTEAMAEVHKEIRAIAGERPIKGEEYTSIMRNMTSRLAGRFESINALEAAALETVNLGLPDDYWARYASNVRALTEPQLAAAAGKFIQPDNLVWVVIGDLRKIEPRVRALGWGEVTVLDNDGKPIR</sequence>
<dbReference type="GO" id="GO:0046872">
    <property type="term" value="F:metal ion binding"/>
    <property type="evidence" value="ECO:0007669"/>
    <property type="project" value="InterPro"/>
</dbReference>
<dbReference type="InterPro" id="IPR007863">
    <property type="entry name" value="Peptidase_M16_C"/>
</dbReference>
<feature type="signal peptide" evidence="1">
    <location>
        <begin position="1"/>
        <end position="32"/>
    </location>
</feature>
<keyword evidence="1" id="KW-0732">Signal</keyword>
<keyword evidence="5" id="KW-1185">Reference proteome</keyword>
<feature type="domain" description="Peptidase M16 N-terminal" evidence="2">
    <location>
        <begin position="70"/>
        <end position="190"/>
    </location>
</feature>
<name>A0A2R4CGN9_9BURK</name>
<dbReference type="InterPro" id="IPR011249">
    <property type="entry name" value="Metalloenz_LuxS/M16"/>
</dbReference>
<dbReference type="Proteomes" id="UP000240505">
    <property type="component" value="Chromosome"/>
</dbReference>
<dbReference type="SUPFAM" id="SSF63411">
    <property type="entry name" value="LuxS/MPP-like metallohydrolase"/>
    <property type="match status" value="4"/>
</dbReference>
<dbReference type="PANTHER" id="PTHR11851">
    <property type="entry name" value="METALLOPROTEASE"/>
    <property type="match status" value="1"/>
</dbReference>